<dbReference type="InterPro" id="IPR013319">
    <property type="entry name" value="GH11/12"/>
</dbReference>
<dbReference type="GO" id="GO:0008810">
    <property type="term" value="F:cellulase activity"/>
    <property type="evidence" value="ECO:0007669"/>
    <property type="project" value="InterPro"/>
</dbReference>
<keyword evidence="2" id="KW-0119">Carbohydrate metabolism</keyword>
<sequence length="759" mass="79573">MIASLTTGSKALFAAWFTYITLIWTLKGQVLGYYNRLTAGTWQHKWVKVMAVIVPYAGDQCTRTSSTVVALMVLNIINDIGLVLIPANVLWSAKIPLRRKLLVALLLSSSFFIIACALLRGILGLQSINNIVISIQWGTRETFVTIIVICVPPIKPLFSPSKSSSQGGSSQGHYGTGTGTGNMVGGGSKGPAGKAIPLQETSMVAAERDLERCGSSSVRDDSDMQSLGSSKDLIEDREASKAFASAPAERGVGGVALLTAAPVRAASSSIVPTKNFIDTISGYIDLSTCAEGVLSTVVRAQQSGCGDNEASTSYTCFCTDSSSYYSHMISSEVADSCGASSASAQASSAIAVFDGYCALGVEHGLSTTSSAQATSGTRTASPAAGATTAAASQTSTLVTSTRSAASASATATSASSSSDSDSTRTTAIAAGVAVPVGVIGLALVGYLFYRKRLQSARGQHDMNSPSVEMSAPLPEKRYPPQELPPHSVQELPIQSSELHELDGNMSHLIPGLTYALSVLSCLPTAKADYVYNGDYVTYCGQYDALNTTSGLYDIINNAWGDDGSGLTCTTVHSYPDALFNTELFPLAFPDLTSLKLGADWAIIPAPSDDSATNEATLASLDVVADVAIDLFLDEDASTASDASAAAYEVMIWQAAYGNCDPIGYDPTSTSAPTQELGGVTYTLFQGPNGSGQTVFTWYPDRNLSSIDVDYFPLLEALRGGSYIPTAAYLGRFQWGSETKHSAQNQNMTFVVNSLAMSVN</sequence>
<proteinExistence type="inferred from homology"/>
<keyword evidence="2" id="KW-0624">Polysaccharide degradation</keyword>
<dbReference type="InterPro" id="IPR049326">
    <property type="entry name" value="Rhodopsin_dom_fungi"/>
</dbReference>
<evidence type="ECO:0000313" key="6">
    <source>
        <dbReference type="EMBL" id="KKY22445.1"/>
    </source>
</evidence>
<comment type="caution">
    <text evidence="6">The sequence shown here is derived from an EMBL/GenBank/DDBJ whole genome shotgun (WGS) entry which is preliminary data.</text>
</comment>
<feature type="compositionally biased region" description="Low complexity" evidence="3">
    <location>
        <begin position="159"/>
        <end position="173"/>
    </location>
</feature>
<keyword evidence="4" id="KW-0812">Transmembrane</keyword>
<evidence type="ECO:0000256" key="4">
    <source>
        <dbReference type="SAM" id="Phobius"/>
    </source>
</evidence>
<feature type="transmembrane region" description="Helical" evidence="4">
    <location>
        <begin position="101"/>
        <end position="123"/>
    </location>
</feature>
<dbReference type="PANTHER" id="PTHR34002">
    <property type="entry name" value="BLR1656 PROTEIN"/>
    <property type="match status" value="1"/>
</dbReference>
<keyword evidence="6" id="KW-0808">Transferase</keyword>
<keyword evidence="2" id="KW-0378">Hydrolase</keyword>
<dbReference type="Pfam" id="PF01670">
    <property type="entry name" value="Glyco_hydro_12"/>
    <property type="match status" value="1"/>
</dbReference>
<feature type="region of interest" description="Disordered" evidence="3">
    <location>
        <begin position="209"/>
        <end position="228"/>
    </location>
</feature>
<protein>
    <submittedName>
        <fullName evidence="6">Putative glycosyl transferase</fullName>
    </submittedName>
</protein>
<name>A0A0G2H0W2_9PEZI</name>
<feature type="transmembrane region" description="Helical" evidence="4">
    <location>
        <begin position="12"/>
        <end position="34"/>
    </location>
</feature>
<dbReference type="AlphaFoldDB" id="A0A0G2H0W2"/>
<organism evidence="6 7">
    <name type="scientific">Diplodia seriata</name>
    <dbReference type="NCBI Taxonomy" id="420778"/>
    <lineage>
        <taxon>Eukaryota</taxon>
        <taxon>Fungi</taxon>
        <taxon>Dikarya</taxon>
        <taxon>Ascomycota</taxon>
        <taxon>Pezizomycotina</taxon>
        <taxon>Dothideomycetes</taxon>
        <taxon>Dothideomycetes incertae sedis</taxon>
        <taxon>Botryosphaeriales</taxon>
        <taxon>Botryosphaeriaceae</taxon>
        <taxon>Diplodia</taxon>
    </lineage>
</organism>
<feature type="transmembrane region" description="Helical" evidence="4">
    <location>
        <begin position="68"/>
        <end position="89"/>
    </location>
</feature>
<feature type="compositionally biased region" description="Basic and acidic residues" evidence="3">
    <location>
        <begin position="209"/>
        <end position="222"/>
    </location>
</feature>
<feature type="transmembrane region" description="Helical" evidence="4">
    <location>
        <begin position="427"/>
        <end position="449"/>
    </location>
</feature>
<dbReference type="PANTHER" id="PTHR34002:SF11">
    <property type="entry name" value="CONCANAVALIN A-LIKE LECTIN_GLUCANASE"/>
    <property type="match status" value="1"/>
</dbReference>
<evidence type="ECO:0000256" key="1">
    <source>
        <dbReference type="ARBA" id="ARBA00005519"/>
    </source>
</evidence>
<dbReference type="InterPro" id="IPR002594">
    <property type="entry name" value="GH12"/>
</dbReference>
<dbReference type="SUPFAM" id="SSF49899">
    <property type="entry name" value="Concanavalin A-like lectins/glucanases"/>
    <property type="match status" value="1"/>
</dbReference>
<dbReference type="GO" id="GO:0000272">
    <property type="term" value="P:polysaccharide catabolic process"/>
    <property type="evidence" value="ECO:0007669"/>
    <property type="project" value="UniProtKB-KW"/>
</dbReference>
<comment type="similarity">
    <text evidence="1 2">Belongs to the glycosyl hydrolase 12 (cellulase H) family.</text>
</comment>
<gene>
    <name evidence="6" type="ORF">UCDDS831_g03610</name>
</gene>
<keyword evidence="2" id="KW-0326">Glycosidase</keyword>
<dbReference type="Gene3D" id="2.60.120.180">
    <property type="match status" value="1"/>
</dbReference>
<feature type="region of interest" description="Disordered" evidence="3">
    <location>
        <begin position="159"/>
        <end position="192"/>
    </location>
</feature>
<keyword evidence="4" id="KW-1133">Transmembrane helix</keyword>
<reference evidence="6 7" key="2">
    <citation type="submission" date="2015-05" db="EMBL/GenBank/DDBJ databases">
        <title>Distinctive expansion of gene families associated with plant cell wall degradation and secondary metabolism in the genomes of grapevine trunk pathogens.</title>
        <authorList>
            <person name="Lawrence D.P."/>
            <person name="Travadon R."/>
            <person name="Rolshausen P.E."/>
            <person name="Baumgartner K."/>
        </authorList>
    </citation>
    <scope>NUCLEOTIDE SEQUENCE [LARGE SCALE GENOMIC DNA]</scope>
    <source>
        <strain evidence="6">DS831</strain>
    </source>
</reference>
<evidence type="ECO:0000259" key="5">
    <source>
        <dbReference type="Pfam" id="PF20684"/>
    </source>
</evidence>
<feature type="compositionally biased region" description="Gly residues" evidence="3">
    <location>
        <begin position="174"/>
        <end position="190"/>
    </location>
</feature>
<evidence type="ECO:0000313" key="7">
    <source>
        <dbReference type="Proteomes" id="UP000034182"/>
    </source>
</evidence>
<evidence type="ECO:0000256" key="3">
    <source>
        <dbReference type="SAM" id="MobiDB-lite"/>
    </source>
</evidence>
<reference evidence="6 7" key="1">
    <citation type="submission" date="2015-03" db="EMBL/GenBank/DDBJ databases">
        <authorList>
            <person name="Morales-Cruz A."/>
            <person name="Amrine K.C."/>
            <person name="Cantu D."/>
        </authorList>
    </citation>
    <scope>NUCLEOTIDE SEQUENCE [LARGE SCALE GENOMIC DNA]</scope>
    <source>
        <strain evidence="6">DS831</strain>
    </source>
</reference>
<accession>A0A0G2H0W2</accession>
<dbReference type="InterPro" id="IPR013320">
    <property type="entry name" value="ConA-like_dom_sf"/>
</dbReference>
<dbReference type="Proteomes" id="UP000034182">
    <property type="component" value="Unassembled WGS sequence"/>
</dbReference>
<feature type="region of interest" description="Disordered" evidence="3">
    <location>
        <begin position="370"/>
        <end position="397"/>
    </location>
</feature>
<keyword evidence="4" id="KW-0472">Membrane</keyword>
<dbReference type="GO" id="GO:0016740">
    <property type="term" value="F:transferase activity"/>
    <property type="evidence" value="ECO:0007669"/>
    <property type="project" value="UniProtKB-KW"/>
</dbReference>
<dbReference type="EMBL" id="LAQI01000077">
    <property type="protein sequence ID" value="KKY22445.1"/>
    <property type="molecule type" value="Genomic_DNA"/>
</dbReference>
<evidence type="ECO:0000256" key="2">
    <source>
        <dbReference type="RuleBase" id="RU361163"/>
    </source>
</evidence>
<dbReference type="Pfam" id="PF20684">
    <property type="entry name" value="Fung_rhodopsin"/>
    <property type="match status" value="1"/>
</dbReference>
<feature type="domain" description="Rhodopsin" evidence="5">
    <location>
        <begin position="59"/>
        <end position="159"/>
    </location>
</feature>